<accession>A0A480A4H5</accession>
<comment type="caution">
    <text evidence="1">The sequence shown here is derived from an EMBL/GenBank/DDBJ whole genome shotgun (WGS) entry which is preliminary data.</text>
</comment>
<name>A0A480A4H5_9CYAN</name>
<dbReference type="RefSeq" id="WP_137669367.1">
    <property type="nucleotide sequence ID" value="NZ_BJCE01000352.1"/>
</dbReference>
<keyword evidence="2" id="KW-1185">Reference proteome</keyword>
<reference evidence="2" key="1">
    <citation type="submission" date="2019-02" db="EMBL/GenBank/DDBJ databases">
        <title>Draft genome sequence of Sphaerospermopsis reniformis NIES-1949.</title>
        <authorList>
            <person name="Yamaguchi H."/>
            <person name="Suzuki S."/>
            <person name="Kawachi M."/>
        </authorList>
    </citation>
    <scope>NUCLEOTIDE SEQUENCE [LARGE SCALE GENOMIC DNA]</scope>
    <source>
        <strain evidence="2">NIES-1949</strain>
    </source>
</reference>
<dbReference type="Proteomes" id="UP000300142">
    <property type="component" value="Unassembled WGS sequence"/>
</dbReference>
<proteinExistence type="predicted"/>
<evidence type="ECO:0000313" key="2">
    <source>
        <dbReference type="Proteomes" id="UP000300142"/>
    </source>
</evidence>
<dbReference type="AlphaFoldDB" id="A0A480A4H5"/>
<protein>
    <submittedName>
        <fullName evidence="1">Uncharacterized protein</fullName>
    </submittedName>
</protein>
<sequence>MQITIDLPDNLTDKIQNEWGNLPQKIVANLVLDALREGLIDFQEMKEMLNFFSEAELQEFLKQKNMLHTKGILNLSGACADIDFNIDEQGIYEDRDDDLVGVFNE</sequence>
<gene>
    <name evidence="1" type="ORF">SR1949_50610</name>
</gene>
<dbReference type="EMBL" id="BJCE01000352">
    <property type="protein sequence ID" value="GCL39930.1"/>
    <property type="molecule type" value="Genomic_DNA"/>
</dbReference>
<evidence type="ECO:0000313" key="1">
    <source>
        <dbReference type="EMBL" id="GCL39930.1"/>
    </source>
</evidence>
<organism evidence="1 2">
    <name type="scientific">Sphaerospermopsis reniformis</name>
    <dbReference type="NCBI Taxonomy" id="531300"/>
    <lineage>
        <taxon>Bacteria</taxon>
        <taxon>Bacillati</taxon>
        <taxon>Cyanobacteriota</taxon>
        <taxon>Cyanophyceae</taxon>
        <taxon>Nostocales</taxon>
        <taxon>Aphanizomenonaceae</taxon>
        <taxon>Sphaerospermopsis</taxon>
    </lineage>
</organism>